<evidence type="ECO:0000313" key="11">
    <source>
        <dbReference type="Proteomes" id="UP000509414"/>
    </source>
</evidence>
<comment type="catalytic activity">
    <reaction evidence="1">
        <text>(7,8-dihydropterin-6-yl)methyl diphosphate + 4-aminobenzoate = 7,8-dihydropteroate + diphosphate</text>
        <dbReference type="Rhea" id="RHEA:19949"/>
        <dbReference type="ChEBI" id="CHEBI:17836"/>
        <dbReference type="ChEBI" id="CHEBI:17839"/>
        <dbReference type="ChEBI" id="CHEBI:33019"/>
        <dbReference type="ChEBI" id="CHEBI:72950"/>
        <dbReference type="EC" id="2.5.1.15"/>
    </reaction>
</comment>
<keyword evidence="7" id="KW-0460">Magnesium</keyword>
<dbReference type="GO" id="GO:0046654">
    <property type="term" value="P:tetrahydrofolate biosynthetic process"/>
    <property type="evidence" value="ECO:0007669"/>
    <property type="project" value="TreeGrafter"/>
</dbReference>
<dbReference type="Proteomes" id="UP000509414">
    <property type="component" value="Chromosome"/>
</dbReference>
<dbReference type="CDD" id="cd00739">
    <property type="entry name" value="DHPS"/>
    <property type="match status" value="1"/>
</dbReference>
<dbReference type="NCBIfam" id="TIGR01496">
    <property type="entry name" value="DHPS"/>
    <property type="match status" value="1"/>
</dbReference>
<evidence type="ECO:0000313" key="10">
    <source>
        <dbReference type="EMBL" id="QLI05495.1"/>
    </source>
</evidence>
<evidence type="ECO:0000256" key="3">
    <source>
        <dbReference type="ARBA" id="ARBA00004763"/>
    </source>
</evidence>
<comment type="cofactor">
    <cofactor evidence="2">
        <name>Mg(2+)</name>
        <dbReference type="ChEBI" id="CHEBI:18420"/>
    </cofactor>
</comment>
<reference evidence="10 11" key="1">
    <citation type="submission" date="2020-02" db="EMBL/GenBank/DDBJ databases">
        <title>Complete genome sequence of the novel Campylobacter species Candidatus Campylobacter infans.</title>
        <authorList>
            <person name="Duim B."/>
            <person name="Zomer A."/>
            <person name="van der Graaf L."/>
            <person name="Wagenaar J."/>
        </authorList>
    </citation>
    <scope>NUCLEOTIDE SEQUENCE [LARGE SCALE GENOMIC DNA]</scope>
    <source>
        <strain evidence="10 11">19S00001</strain>
    </source>
</reference>
<dbReference type="PROSITE" id="PS50972">
    <property type="entry name" value="PTERIN_BINDING"/>
    <property type="match status" value="1"/>
</dbReference>
<dbReference type="Gene3D" id="3.20.20.20">
    <property type="entry name" value="Dihydropteroate synthase-like"/>
    <property type="match status" value="1"/>
</dbReference>
<keyword evidence="8" id="KW-0289">Folate biosynthesis</keyword>
<keyword evidence="11" id="KW-1185">Reference proteome</keyword>
<evidence type="ECO:0000256" key="6">
    <source>
        <dbReference type="ARBA" id="ARBA00022723"/>
    </source>
</evidence>
<dbReference type="PANTHER" id="PTHR20941">
    <property type="entry name" value="FOLATE SYNTHESIS PROTEINS"/>
    <property type="match status" value="1"/>
</dbReference>
<dbReference type="AlphaFoldDB" id="A0A7H9CJL5"/>
<organism evidence="10 11">
    <name type="scientific">Candidatus Campylobacter infans</name>
    <dbReference type="NCBI Taxonomy" id="2561898"/>
    <lineage>
        <taxon>Bacteria</taxon>
        <taxon>Pseudomonadati</taxon>
        <taxon>Campylobacterota</taxon>
        <taxon>Epsilonproteobacteria</taxon>
        <taxon>Campylobacterales</taxon>
        <taxon>Campylobacteraceae</taxon>
        <taxon>Campylobacter</taxon>
    </lineage>
</organism>
<proteinExistence type="predicted"/>
<evidence type="ECO:0000256" key="1">
    <source>
        <dbReference type="ARBA" id="ARBA00000012"/>
    </source>
</evidence>
<gene>
    <name evidence="10" type="primary">folP</name>
    <name evidence="10" type="ORF">CINF_0990</name>
</gene>
<dbReference type="InterPro" id="IPR006390">
    <property type="entry name" value="DHP_synth_dom"/>
</dbReference>
<evidence type="ECO:0000256" key="5">
    <source>
        <dbReference type="ARBA" id="ARBA00022679"/>
    </source>
</evidence>
<dbReference type="GO" id="GO:0005829">
    <property type="term" value="C:cytosol"/>
    <property type="evidence" value="ECO:0007669"/>
    <property type="project" value="TreeGrafter"/>
</dbReference>
<evidence type="ECO:0000256" key="7">
    <source>
        <dbReference type="ARBA" id="ARBA00022842"/>
    </source>
</evidence>
<sequence length="384" mass="43033">MKIFKISNTSDFSELCGIIKPQKHGQEIMKTKAKLNYIFLKNIKNPAANILKQDALSIGAELVSTHSAILGGADENNALLIANDKQLALLAKKEKIQDFKLKELANFLDEYLKQNNAPKPEIMGVLNFNDDSFYESSRTKTSELLSKCEQMINDGATYIDIGAVSSRPGSVYIGAEAEFARIKPIIDLLYQEKIFERVKLSLDSFDEKCLNYALERGFGLVNDISADLNLANLAKKHGASYCLMHKIGQPENMQENIEQKSRGRDILEIVDEFFALNLAKLKQMGIKNIILDIGIGFGKSAHENMVLIKHLEHFLRFNYPLLVGASRKSVINAYFPSSPSWRLAGSLFLHQQAVQNGASIIRTHDVYEHAQTFAMQTALNKITF</sequence>
<dbReference type="InterPro" id="IPR011005">
    <property type="entry name" value="Dihydropteroate_synth-like_sf"/>
</dbReference>
<evidence type="ECO:0000259" key="9">
    <source>
        <dbReference type="PROSITE" id="PS50972"/>
    </source>
</evidence>
<evidence type="ECO:0000256" key="8">
    <source>
        <dbReference type="ARBA" id="ARBA00022909"/>
    </source>
</evidence>
<dbReference type="GO" id="GO:0046656">
    <property type="term" value="P:folic acid biosynthetic process"/>
    <property type="evidence" value="ECO:0007669"/>
    <property type="project" value="UniProtKB-KW"/>
</dbReference>
<dbReference type="GO" id="GO:0004156">
    <property type="term" value="F:dihydropteroate synthase activity"/>
    <property type="evidence" value="ECO:0007669"/>
    <property type="project" value="UniProtKB-EC"/>
</dbReference>
<feature type="domain" description="Pterin-binding" evidence="9">
    <location>
        <begin position="120"/>
        <end position="374"/>
    </location>
</feature>
<dbReference type="Pfam" id="PF00809">
    <property type="entry name" value="Pterin_bind"/>
    <property type="match status" value="1"/>
</dbReference>
<protein>
    <recommendedName>
        <fullName evidence="4">dihydropteroate synthase</fullName>
        <ecNumber evidence="4">2.5.1.15</ecNumber>
    </recommendedName>
</protein>
<evidence type="ECO:0000256" key="2">
    <source>
        <dbReference type="ARBA" id="ARBA00001946"/>
    </source>
</evidence>
<dbReference type="EMBL" id="CP049075">
    <property type="protein sequence ID" value="QLI05495.1"/>
    <property type="molecule type" value="Genomic_DNA"/>
</dbReference>
<dbReference type="SUPFAM" id="SSF51717">
    <property type="entry name" value="Dihydropteroate synthetase-like"/>
    <property type="match status" value="1"/>
</dbReference>
<evidence type="ECO:0000256" key="4">
    <source>
        <dbReference type="ARBA" id="ARBA00012458"/>
    </source>
</evidence>
<keyword evidence="6" id="KW-0479">Metal-binding</keyword>
<dbReference type="InterPro" id="IPR045031">
    <property type="entry name" value="DHP_synth-like"/>
</dbReference>
<accession>A0A7H9CJL5</accession>
<dbReference type="PANTHER" id="PTHR20941:SF1">
    <property type="entry name" value="FOLIC ACID SYNTHESIS PROTEIN FOL1"/>
    <property type="match status" value="1"/>
</dbReference>
<dbReference type="InterPro" id="IPR000489">
    <property type="entry name" value="Pterin-binding_dom"/>
</dbReference>
<dbReference type="EC" id="2.5.1.15" evidence="4"/>
<dbReference type="RefSeq" id="WP_179974706.1">
    <property type="nucleotide sequence ID" value="NZ_CP049075.1"/>
</dbReference>
<keyword evidence="5 10" id="KW-0808">Transferase</keyword>
<comment type="pathway">
    <text evidence="3">Cofactor biosynthesis; tetrahydrofolate biosynthesis; 7,8-dihydrofolate from 2-amino-4-hydroxy-6-hydroxymethyl-7,8-dihydropteridine diphosphate and 4-aminobenzoate: step 1/2.</text>
</comment>
<dbReference type="GO" id="GO:0046872">
    <property type="term" value="F:metal ion binding"/>
    <property type="evidence" value="ECO:0007669"/>
    <property type="project" value="UniProtKB-KW"/>
</dbReference>
<dbReference type="KEGG" id="cinf:CINF_0990"/>
<name>A0A7H9CJL5_9BACT</name>